<organism evidence="2">
    <name type="scientific">Anguilla anguilla</name>
    <name type="common">European freshwater eel</name>
    <name type="synonym">Muraena anguilla</name>
    <dbReference type="NCBI Taxonomy" id="7936"/>
    <lineage>
        <taxon>Eukaryota</taxon>
        <taxon>Metazoa</taxon>
        <taxon>Chordata</taxon>
        <taxon>Craniata</taxon>
        <taxon>Vertebrata</taxon>
        <taxon>Euteleostomi</taxon>
        <taxon>Actinopterygii</taxon>
        <taxon>Neopterygii</taxon>
        <taxon>Teleostei</taxon>
        <taxon>Anguilliformes</taxon>
        <taxon>Anguillidae</taxon>
        <taxon>Anguilla</taxon>
    </lineage>
</organism>
<keyword evidence="1" id="KW-1133">Transmembrane helix</keyword>
<dbReference type="AlphaFoldDB" id="A0A0E9X8Q6"/>
<name>A0A0E9X8Q6_ANGAN</name>
<evidence type="ECO:0000313" key="2">
    <source>
        <dbReference type="EMBL" id="JAH99137.1"/>
    </source>
</evidence>
<accession>A0A0E9X8Q6</accession>
<reference evidence="2" key="1">
    <citation type="submission" date="2014-11" db="EMBL/GenBank/DDBJ databases">
        <authorList>
            <person name="Amaro Gonzalez C."/>
        </authorList>
    </citation>
    <scope>NUCLEOTIDE SEQUENCE</scope>
</reference>
<evidence type="ECO:0000256" key="1">
    <source>
        <dbReference type="SAM" id="Phobius"/>
    </source>
</evidence>
<protein>
    <submittedName>
        <fullName evidence="2">Uncharacterized protein</fullName>
    </submittedName>
</protein>
<feature type="transmembrane region" description="Helical" evidence="1">
    <location>
        <begin position="37"/>
        <end position="58"/>
    </location>
</feature>
<sequence>MHTGRVVPCTDDWPCSISQSPKTLFIIHLKIHHFLSLFKYIFVIIYIYAFFIFAHFSCRSWRMWCCSKHTCTTLKQNFTVPAKDFRGGGRLTLP</sequence>
<dbReference type="EMBL" id="GBXM01009440">
    <property type="protein sequence ID" value="JAH99137.1"/>
    <property type="molecule type" value="Transcribed_RNA"/>
</dbReference>
<proteinExistence type="predicted"/>
<keyword evidence="1" id="KW-0472">Membrane</keyword>
<keyword evidence="1" id="KW-0812">Transmembrane</keyword>
<reference evidence="2" key="2">
    <citation type="journal article" date="2015" name="Fish Shellfish Immunol.">
        <title>Early steps in the European eel (Anguilla anguilla)-Vibrio vulnificus interaction in the gills: Role of the RtxA13 toxin.</title>
        <authorList>
            <person name="Callol A."/>
            <person name="Pajuelo D."/>
            <person name="Ebbesson L."/>
            <person name="Teles M."/>
            <person name="MacKenzie S."/>
            <person name="Amaro C."/>
        </authorList>
    </citation>
    <scope>NUCLEOTIDE SEQUENCE</scope>
</reference>